<organism evidence="1">
    <name type="scientific">marine metagenome</name>
    <dbReference type="NCBI Taxonomy" id="408172"/>
    <lineage>
        <taxon>unclassified sequences</taxon>
        <taxon>metagenomes</taxon>
        <taxon>ecological metagenomes</taxon>
    </lineage>
</organism>
<dbReference type="NCBIfam" id="NF033807">
    <property type="entry name" value="CopL_fam"/>
    <property type="match status" value="1"/>
</dbReference>
<proteinExistence type="predicted"/>
<dbReference type="EMBL" id="UINC01013526">
    <property type="protein sequence ID" value="SVA58378.1"/>
    <property type="molecule type" value="Genomic_DNA"/>
</dbReference>
<sequence>MFKSISKVILVFTVLSALVGQAMAVDTMSFEMAIDNKHYNSNSESNCSTNMSHGMRVDSISSENASIKDCCNTSECTCPPGGCTHAPVLIASMMTVQHPVVPDASFGLFFQQPVSVTSSLFRPPIFA</sequence>
<reference evidence="1" key="1">
    <citation type="submission" date="2018-05" db="EMBL/GenBank/DDBJ databases">
        <authorList>
            <person name="Lanie J.A."/>
            <person name="Ng W.-L."/>
            <person name="Kazmierczak K.M."/>
            <person name="Andrzejewski T.M."/>
            <person name="Davidsen T.M."/>
            <person name="Wayne K.J."/>
            <person name="Tettelin H."/>
            <person name="Glass J.I."/>
            <person name="Rusch D."/>
            <person name="Podicherti R."/>
            <person name="Tsui H.-C.T."/>
            <person name="Winkler M.E."/>
        </authorList>
    </citation>
    <scope>NUCLEOTIDE SEQUENCE</scope>
</reference>
<protein>
    <recommendedName>
        <fullName evidence="2">CopL family metal-binding regulatory protein</fullName>
    </recommendedName>
</protein>
<gene>
    <name evidence="1" type="ORF">METZ01_LOCUS111232</name>
</gene>
<dbReference type="InterPro" id="IPR048034">
    <property type="entry name" value="CopL-like"/>
</dbReference>
<dbReference type="AlphaFoldDB" id="A0A381X1G3"/>
<evidence type="ECO:0000313" key="1">
    <source>
        <dbReference type="EMBL" id="SVA58378.1"/>
    </source>
</evidence>
<accession>A0A381X1G3</accession>
<evidence type="ECO:0008006" key="2">
    <source>
        <dbReference type="Google" id="ProtNLM"/>
    </source>
</evidence>
<name>A0A381X1G3_9ZZZZ</name>